<feature type="region of interest" description="Disordered" evidence="1">
    <location>
        <begin position="1"/>
        <end position="48"/>
    </location>
</feature>
<evidence type="ECO:0000313" key="4">
    <source>
        <dbReference type="Proteomes" id="UP000000270"/>
    </source>
</evidence>
<dbReference type="HOGENOM" id="CLU_037990_8_0_5"/>
<dbReference type="GO" id="GO:0008757">
    <property type="term" value="F:S-adenosylmethionine-dependent methyltransferase activity"/>
    <property type="evidence" value="ECO:0007669"/>
    <property type="project" value="InterPro"/>
</dbReference>
<dbReference type="SUPFAM" id="SSF53335">
    <property type="entry name" value="S-adenosyl-L-methionine-dependent methyltransferases"/>
    <property type="match status" value="1"/>
</dbReference>
<reference evidence="3 4" key="5">
    <citation type="journal article" date="2010" name="Appl. Environ. Microbiol.">
        <title>phrR-like gene praR of Azorhizobium caulinodans ORS571 is essential for symbiosis with Sesbania rostrata and is involved in expression of reb genes.</title>
        <authorList>
            <person name="Akiba N."/>
            <person name="Aono T."/>
            <person name="Toyazaki H."/>
            <person name="Sato S."/>
            <person name="Oyaizu H."/>
        </authorList>
    </citation>
    <scope>NUCLEOTIDE SEQUENCE [LARGE SCALE GENOMIC DNA]</scope>
    <source>
        <strain evidence="4">ATCC 43989 / DSM 5975 / JCM 20966 / LMG 6465 / NBRC 14845 / NCIMB 13405 / ORS 571</strain>
    </source>
</reference>
<dbReference type="InterPro" id="IPR013216">
    <property type="entry name" value="Methyltransf_11"/>
</dbReference>
<keyword evidence="4" id="KW-1185">Reference proteome</keyword>
<dbReference type="eggNOG" id="COG2226">
    <property type="taxonomic scope" value="Bacteria"/>
</dbReference>
<dbReference type="EMBL" id="AP009384">
    <property type="protein sequence ID" value="BAF90096.1"/>
    <property type="molecule type" value="Genomic_DNA"/>
</dbReference>
<sequence length="291" mass="31617">MKARCGSGVNGQGSSWHCHGSVAQRPKPMKGITMDGRRRDGSAGDADYGRIGGHYSRYRQPDPRIAAIILAALGTAERVLNVGAGAGSYEPTDRRITAVEPSATMRAQRPAHLSAAIDAVAEALPFDDGTFDAAMSTFSIHQWSDLRAGLRELQRVTRGAIVLLSCEPGEVERFWLSDYAPGVLEAEARRYPSHVTIAEALGTDVEARRVPIPFDCVDGFNEAYYGRPEMFLDPGARLSCSAWSFIEPAAAEVAVARLADDLKQGVWDARYGDLRQQPSYEGSLRLYVATI</sequence>
<evidence type="ECO:0000313" key="3">
    <source>
        <dbReference type="EMBL" id="BAF90096.1"/>
    </source>
</evidence>
<dbReference type="Pfam" id="PF08241">
    <property type="entry name" value="Methyltransf_11"/>
    <property type="match status" value="1"/>
</dbReference>
<protein>
    <recommendedName>
        <fullName evidence="2">Methyltransferase type 11 domain-containing protein</fullName>
    </recommendedName>
</protein>
<reference evidence="3 4" key="3">
    <citation type="journal article" date="2008" name="BMC Genomics">
        <title>The genome of the versatile nitrogen fixer Azorhizobium caulinodans ORS571.</title>
        <authorList>
            <person name="Lee KB."/>
            <person name="Backer P.D."/>
            <person name="Aono T."/>
            <person name="Liu CT."/>
            <person name="Suzuki S."/>
            <person name="Suzuki T."/>
            <person name="Kaneko T."/>
            <person name="Yamada M."/>
            <person name="Tabata S."/>
            <person name="Kupfer D.M."/>
            <person name="Najar F.Z."/>
            <person name="Wiley G.B."/>
            <person name="Roe B."/>
            <person name="Binnewies T.T."/>
            <person name="Ussery D.W."/>
            <person name="D'Haeze W."/>
            <person name="Herder J.D."/>
            <person name="Gevers D."/>
            <person name="Vereecke D."/>
            <person name="Holsters M."/>
            <person name="Oyaizu H."/>
        </authorList>
    </citation>
    <scope>NUCLEOTIDE SEQUENCE [LARGE SCALE GENOMIC DNA]</scope>
    <source>
        <strain evidence="4">ATCC 43989 / DSM 5975 / JCM 20966 / LMG 6465 / NBRC 14845 / NCIMB 13405 / ORS 571</strain>
    </source>
</reference>
<organism evidence="3 4">
    <name type="scientific">Azorhizobium caulinodans (strain ATCC 43989 / DSM 5975 / JCM 20966 / LMG 6465 / NBRC 14845 / NCIMB 13405 / ORS 571)</name>
    <dbReference type="NCBI Taxonomy" id="438753"/>
    <lineage>
        <taxon>Bacteria</taxon>
        <taxon>Pseudomonadati</taxon>
        <taxon>Pseudomonadota</taxon>
        <taxon>Alphaproteobacteria</taxon>
        <taxon>Hyphomicrobiales</taxon>
        <taxon>Xanthobacteraceae</taxon>
        <taxon>Azorhizobium</taxon>
    </lineage>
</organism>
<dbReference type="AlphaFoldDB" id="A8HRU8"/>
<evidence type="ECO:0000256" key="1">
    <source>
        <dbReference type="SAM" id="MobiDB-lite"/>
    </source>
</evidence>
<gene>
    <name evidence="3" type="ordered locus">AZC_4098</name>
</gene>
<accession>A8HRU8</accession>
<reference evidence="4" key="2">
    <citation type="submission" date="2007-04" db="EMBL/GenBank/DDBJ databases">
        <title>Complete genome sequence of the nitrogen-fixing bacterium Azorhizobium caulinodans ORS571.</title>
        <authorList>
            <person name="Lee K.B."/>
            <person name="Backer P.D."/>
            <person name="Aono T."/>
            <person name="Liu C.T."/>
            <person name="Suzuki S."/>
            <person name="Suzuki T."/>
            <person name="Kaneko T."/>
            <person name="Yamada M."/>
            <person name="Tabata S."/>
            <person name="Kupfer D.M."/>
            <person name="Najar F.Z."/>
            <person name="Wiley G.B."/>
            <person name="Roe B."/>
            <person name="Binnewies T."/>
            <person name="Ussery D."/>
            <person name="Vereecke D."/>
            <person name="Gevers D."/>
            <person name="Holsters M."/>
            <person name="Oyaizu H."/>
        </authorList>
    </citation>
    <scope>NUCLEOTIDE SEQUENCE [LARGE SCALE GENOMIC DNA]</scope>
    <source>
        <strain evidence="4">ATCC 43989 / DSM 5975 / JCM 20966 / LMG 6465 / NBRC 14845 / NCIMB 13405 / ORS 571</strain>
    </source>
</reference>
<dbReference type="InterPro" id="IPR029063">
    <property type="entry name" value="SAM-dependent_MTases_sf"/>
</dbReference>
<dbReference type="Proteomes" id="UP000000270">
    <property type="component" value="Chromosome"/>
</dbReference>
<reference evidence="3 4" key="1">
    <citation type="journal article" date="2007" name="Appl. Environ. Microbiol.">
        <title>Rhizobial factors required for stem nodule maturation and maintenance in Sesbania rostrata-Azorhizobium caulinodans ORS571 symbiosis.</title>
        <authorList>
            <person name="Suzuki S."/>
            <person name="Aono T."/>
            <person name="Lee KB."/>
            <person name="Suzuki T."/>
            <person name="Liu CT."/>
            <person name="Miwa H."/>
            <person name="Wakao S."/>
            <person name="Iki T."/>
            <person name="Oyaizu H."/>
        </authorList>
    </citation>
    <scope>NUCLEOTIDE SEQUENCE [LARGE SCALE GENOMIC DNA]</scope>
    <source>
        <strain evidence="4">ATCC 43989 / DSM 5975 / JCM 20966 / LMG 6465 / NBRC 14845 / NCIMB 13405 / ORS 571</strain>
    </source>
</reference>
<dbReference type="STRING" id="438753.AZC_4098"/>
<proteinExistence type="predicted"/>
<reference evidence="3 4" key="6">
    <citation type="journal article" date="2011" name="Appl. Environ. Microbiol.">
        <title>Involvement of the azorhizobial chromosome partition gene (parA) in the onset of bacteroid differentiation during Sesbania rostrata stem nodule development.</title>
        <authorList>
            <person name="Liu CT."/>
            <person name="Lee KB."/>
            <person name="Wang YS."/>
            <person name="Peng MH."/>
            <person name="Lee KT."/>
            <person name="Suzuki S."/>
            <person name="Suzuki T."/>
            <person name="Oyaizu H."/>
        </authorList>
    </citation>
    <scope>NUCLEOTIDE SEQUENCE [LARGE SCALE GENOMIC DNA]</scope>
    <source>
        <strain evidence="4">ATCC 43989 / DSM 5975 / JCM 20966 / LMG 6465 / NBRC 14845 / NCIMB 13405 / ORS 571</strain>
    </source>
</reference>
<feature type="domain" description="Methyltransferase type 11" evidence="2">
    <location>
        <begin position="80"/>
        <end position="158"/>
    </location>
</feature>
<dbReference type="KEGG" id="azc:AZC_4098"/>
<reference evidence="3 4" key="4">
    <citation type="journal article" date="2009" name="Appl. Environ. Microbiol.">
        <title>Comparative genome-wide transcriptional profiling of Azorhizobium caulinodans ORS571 grown under free-living and symbiotic conditions.</title>
        <authorList>
            <person name="Tsukada S."/>
            <person name="Aono T."/>
            <person name="Akiba N."/>
            <person name="Lee KB."/>
            <person name="Liu CT."/>
            <person name="Toyazaki H."/>
            <person name="Oyaizu H."/>
        </authorList>
    </citation>
    <scope>NUCLEOTIDE SEQUENCE [LARGE SCALE GENOMIC DNA]</scope>
    <source>
        <strain evidence="4">ATCC 43989 / DSM 5975 / JCM 20966 / LMG 6465 / NBRC 14845 / NCIMB 13405 / ORS 571</strain>
    </source>
</reference>
<dbReference type="Gene3D" id="3.40.50.150">
    <property type="entry name" value="Vaccinia Virus protein VP39"/>
    <property type="match status" value="1"/>
</dbReference>
<evidence type="ECO:0000259" key="2">
    <source>
        <dbReference type="Pfam" id="PF08241"/>
    </source>
</evidence>
<name>A8HRU8_AZOC5</name>